<accession>S2DJ02</accession>
<keyword evidence="2" id="KW-1185">Reference proteome</keyword>
<organism evidence="1 2">
    <name type="scientific">Indibacter alkaliphilus (strain CCUG 57479 / KCTC 22604 / LW1)</name>
    <dbReference type="NCBI Taxonomy" id="1189612"/>
    <lineage>
        <taxon>Bacteria</taxon>
        <taxon>Pseudomonadati</taxon>
        <taxon>Bacteroidota</taxon>
        <taxon>Cytophagia</taxon>
        <taxon>Cytophagales</taxon>
        <taxon>Cyclobacteriaceae</taxon>
    </lineage>
</organism>
<dbReference type="AlphaFoldDB" id="S2DJ02"/>
<dbReference type="STRING" id="1189612.A33Q_4034"/>
<dbReference type="EMBL" id="ALWO02000052">
    <property type="protein sequence ID" value="EOZ91941.1"/>
    <property type="molecule type" value="Genomic_DNA"/>
</dbReference>
<evidence type="ECO:0000313" key="1">
    <source>
        <dbReference type="EMBL" id="EOZ91941.1"/>
    </source>
</evidence>
<evidence type="ECO:0000313" key="2">
    <source>
        <dbReference type="Proteomes" id="UP000006073"/>
    </source>
</evidence>
<dbReference type="Proteomes" id="UP000006073">
    <property type="component" value="Unassembled WGS sequence"/>
</dbReference>
<name>S2DJ02_INDAL</name>
<comment type="caution">
    <text evidence="1">The sequence shown here is derived from an EMBL/GenBank/DDBJ whole genome shotgun (WGS) entry which is preliminary data.</text>
</comment>
<proteinExistence type="predicted"/>
<gene>
    <name evidence="1" type="ORF">A33Q_4034</name>
</gene>
<protein>
    <submittedName>
        <fullName evidence="1">Uncharacterized protein</fullName>
    </submittedName>
</protein>
<sequence length="37" mass="3904">MLLHSEAWGCVTGFTRQYKGDDPPLGGASTVAVKTLP</sequence>
<reference evidence="1 2" key="1">
    <citation type="journal article" date="2013" name="Genome Announc.">
        <title>Draft Genome Sequence of Indibacter alkaliphilus Strain LW1T, Isolated from Lonar Lake, a Haloalkaline Lake in the Buldana District of Maharashtra, India.</title>
        <authorList>
            <person name="Singh A."/>
            <person name="Kumar Jangir P."/>
            <person name="Sharma R."/>
            <person name="Singh A."/>
            <person name="Kumar Pinnaka A."/>
            <person name="Shivaji S."/>
        </authorList>
    </citation>
    <scope>NUCLEOTIDE SEQUENCE [LARGE SCALE GENOMIC DNA]</scope>
    <source>
        <strain evidence="2">CCUG 57479 / KCTC 22604 / LW1</strain>
    </source>
</reference>